<evidence type="ECO:0000313" key="2">
    <source>
        <dbReference type="Proteomes" id="UP001056035"/>
    </source>
</evidence>
<keyword evidence="2" id="KW-1185">Reference proteome</keyword>
<organism evidence="1 2">
    <name type="scientific">Paraconexibacter antarcticus</name>
    <dbReference type="NCBI Taxonomy" id="2949664"/>
    <lineage>
        <taxon>Bacteria</taxon>
        <taxon>Bacillati</taxon>
        <taxon>Actinomycetota</taxon>
        <taxon>Thermoleophilia</taxon>
        <taxon>Solirubrobacterales</taxon>
        <taxon>Paraconexibacteraceae</taxon>
        <taxon>Paraconexibacter</taxon>
    </lineage>
</organism>
<reference evidence="1 2" key="1">
    <citation type="submission" date="2022-06" db="EMBL/GenBank/DDBJ databases">
        <title>Paraconexibacter antarcticus.</title>
        <authorList>
            <person name="Kim C.S."/>
        </authorList>
    </citation>
    <scope>NUCLEOTIDE SEQUENCE [LARGE SCALE GENOMIC DNA]</scope>
    <source>
        <strain evidence="1 2">02-257</strain>
    </source>
</reference>
<evidence type="ECO:0000313" key="1">
    <source>
        <dbReference type="EMBL" id="UTI65591.1"/>
    </source>
</evidence>
<accession>A0ABY5DV97</accession>
<dbReference type="EMBL" id="CP098502">
    <property type="protein sequence ID" value="UTI65591.1"/>
    <property type="molecule type" value="Genomic_DNA"/>
</dbReference>
<proteinExistence type="predicted"/>
<dbReference type="Proteomes" id="UP001056035">
    <property type="component" value="Chromosome"/>
</dbReference>
<gene>
    <name evidence="1" type="ORF">NBH00_05120</name>
</gene>
<name>A0ABY5DV97_9ACTN</name>
<dbReference type="RefSeq" id="WP_254572270.1">
    <property type="nucleotide sequence ID" value="NZ_CP098502.1"/>
</dbReference>
<protein>
    <submittedName>
        <fullName evidence="1">Uncharacterized protein</fullName>
    </submittedName>
</protein>
<sequence length="85" mass="9543">MTAVPRSGSTLTKPQRRVLEAAARIQQRGDTPSDGWIGDDLGWCHIPWRVTPALERKGLVIRGDWHDEEWGYDITVTAAGFEALR</sequence>